<comment type="caution">
    <text evidence="1">The sequence shown here is derived from an EMBL/GenBank/DDBJ whole genome shotgun (WGS) entry which is preliminary data.</text>
</comment>
<reference evidence="2" key="1">
    <citation type="journal article" date="2017" name="Nat. Microbiol.">
        <title>Global analysis of biosynthetic gene clusters reveals vast potential of secondary metabolite production in Penicillium species.</title>
        <authorList>
            <person name="Nielsen J.C."/>
            <person name="Grijseels S."/>
            <person name="Prigent S."/>
            <person name="Ji B."/>
            <person name="Dainat J."/>
            <person name="Nielsen K.F."/>
            <person name="Frisvad J.C."/>
            <person name="Workman M."/>
            <person name="Nielsen J."/>
        </authorList>
    </citation>
    <scope>NUCLEOTIDE SEQUENCE [LARGE SCALE GENOMIC DNA]</scope>
    <source>
        <strain evidence="2">IBT 29486</strain>
    </source>
</reference>
<accession>A0A1V6RZK4</accession>
<keyword evidence="2" id="KW-1185">Reference proteome</keyword>
<evidence type="ECO:0000313" key="2">
    <source>
        <dbReference type="Proteomes" id="UP000191518"/>
    </source>
</evidence>
<dbReference type="Proteomes" id="UP000191518">
    <property type="component" value="Unassembled WGS sequence"/>
</dbReference>
<proteinExistence type="predicted"/>
<gene>
    <name evidence="1" type="ORF">PENVUL_c014G08173</name>
</gene>
<protein>
    <recommendedName>
        <fullName evidence="3">NACHT-NTPase and P-loop NTPases N-terminal domain-containing protein</fullName>
    </recommendedName>
</protein>
<sequence>MSDPLSVAGSAVGIISLGLQVCGEIVSYFQDWHGFDEDIQRIYEKADGLRMPLKGLQRIIEYAQRANHADASDLEAKAQSLQQAITRLKSATDRCASAGSITSNGFRYQLQKAKYPFKKYGLRDISNDLDSVQSILNTTLQIYSMESLQALHETISKHMQDIVKGQPIPFMAPSRLRQLSQNNTSNGLTSASSMTPQVYDGPDCIYRLRLRFPSKSKSKSSKEYWYSMSLLGFIFRASFTFNKGAGGVSIAPLLHIQPLLDSKTSVGYKILSRLYNHTHTIENNSDFEQSIDLTIRQLQEAFDQRDASPLDMFEYGWSTFDIAMMWLTPRLTHDPIWFSHSSRLLTFLLDLISIPDIARIIILESEGELQDIIESERGLPNLLTFSWSLLGLAFGWPQGLRILLRAGADASREYIPFTQDTPQGETYESIKLMLEAGCRFDFHTIKECQELEDGSRIRSLLIHYMATRIRKLWDFAQIHLPLSQLPNLITYETATDKSYIFDVHVIETRAKLKAQGTDIDARISTPHSYGSEGSCFSYERFSAETLEEFYRQGFRGVNQFDHKGVAPLQHTFHYHFWGLSKYWELNMERMKWFISKGAVLQLTVPETSASIAHHIGVSAVSLLGFAILLPEQSKPTNCFQIWKQGLCRAGKGCFLLPYITDGCICPCSPNGCTTMSTALRHILRYSNDFARADGSLGIIFRELIQFFIDSIEDTPVVHEGFIRCFTFDALDLKHACCIEIHENSGIPVKLESREEEEIEEIIEEQKLSLIHFEKLVIEFQAKFDELALPMMEFLEGHWYNRMIDFLRHRDRYDEEHFIGSKRIGVNLIQEEEFSPNRILLLIGSFHRVVDIEVSPRIE</sequence>
<name>A0A1V6RZK4_9EURO</name>
<evidence type="ECO:0008006" key="3">
    <source>
        <dbReference type="Google" id="ProtNLM"/>
    </source>
</evidence>
<dbReference type="STRING" id="29845.A0A1V6RZK4"/>
<dbReference type="AlphaFoldDB" id="A0A1V6RZK4"/>
<evidence type="ECO:0000313" key="1">
    <source>
        <dbReference type="EMBL" id="OQE07185.1"/>
    </source>
</evidence>
<dbReference type="EMBL" id="MDYP01000014">
    <property type="protein sequence ID" value="OQE07185.1"/>
    <property type="molecule type" value="Genomic_DNA"/>
</dbReference>
<organism evidence="1 2">
    <name type="scientific">Penicillium vulpinum</name>
    <dbReference type="NCBI Taxonomy" id="29845"/>
    <lineage>
        <taxon>Eukaryota</taxon>
        <taxon>Fungi</taxon>
        <taxon>Dikarya</taxon>
        <taxon>Ascomycota</taxon>
        <taxon>Pezizomycotina</taxon>
        <taxon>Eurotiomycetes</taxon>
        <taxon>Eurotiomycetidae</taxon>
        <taxon>Eurotiales</taxon>
        <taxon>Aspergillaceae</taxon>
        <taxon>Penicillium</taxon>
    </lineage>
</organism>